<dbReference type="EMBL" id="OCTN01000004">
    <property type="protein sequence ID" value="SOH94565.1"/>
    <property type="molecule type" value="Genomic_DNA"/>
</dbReference>
<dbReference type="InterPro" id="IPR004045">
    <property type="entry name" value="Glutathione_S-Trfase_N"/>
</dbReference>
<dbReference type="Gene3D" id="3.40.30.10">
    <property type="entry name" value="Glutaredoxin"/>
    <property type="match status" value="1"/>
</dbReference>
<dbReference type="SUPFAM" id="SSF47616">
    <property type="entry name" value="GST C-terminal domain-like"/>
    <property type="match status" value="1"/>
</dbReference>
<accession>A0A2C9CTV3</accession>
<gene>
    <name evidence="2" type="ORF">SAMN06273572_104265</name>
</gene>
<evidence type="ECO:0000313" key="3">
    <source>
        <dbReference type="Proteomes" id="UP000220034"/>
    </source>
</evidence>
<sequence length="202" mass="22573">MKLYDSKTSPYCRKVMILAFEAGKADQLDLDYVSGSAVAPNTMPIAVNPLGKIPCLVRPEGPALYDSRVICAYLDDLWGMGLYPTGGRRWDTLALEATADGMLDAGLLWVYESRLRDENMRHQGWLDGQQAKIARGLDALEDRWMAHLHGPLDMGQIAVGAMLGYLDFRQQVGEWRDGHPSLAAWYSRFAERPAMQKTVPVE</sequence>
<protein>
    <submittedName>
        <fullName evidence="2">Glutathione S-transferase</fullName>
    </submittedName>
</protein>
<dbReference type="PANTHER" id="PTHR43968:SF6">
    <property type="entry name" value="GLUTATHIONE S-TRANSFERASE OMEGA"/>
    <property type="match status" value="1"/>
</dbReference>
<keyword evidence="3" id="KW-1185">Reference proteome</keyword>
<dbReference type="GO" id="GO:0005737">
    <property type="term" value="C:cytoplasm"/>
    <property type="evidence" value="ECO:0007669"/>
    <property type="project" value="TreeGrafter"/>
</dbReference>
<dbReference type="PROSITE" id="PS50404">
    <property type="entry name" value="GST_NTER"/>
    <property type="match status" value="1"/>
</dbReference>
<dbReference type="CDD" id="cd03049">
    <property type="entry name" value="GST_N_3"/>
    <property type="match status" value="1"/>
</dbReference>
<evidence type="ECO:0000259" key="1">
    <source>
        <dbReference type="PROSITE" id="PS50404"/>
    </source>
</evidence>
<organism evidence="2 3">
    <name type="scientific">Pontivivens marinum</name>
    <dbReference type="NCBI Taxonomy" id="1690039"/>
    <lineage>
        <taxon>Bacteria</taxon>
        <taxon>Pseudomonadati</taxon>
        <taxon>Pseudomonadota</taxon>
        <taxon>Alphaproteobacteria</taxon>
        <taxon>Rhodobacterales</taxon>
        <taxon>Paracoccaceae</taxon>
        <taxon>Pontivivens</taxon>
    </lineage>
</organism>
<dbReference type="Gene3D" id="1.20.1050.10">
    <property type="match status" value="1"/>
</dbReference>
<feature type="domain" description="GST N-terminal" evidence="1">
    <location>
        <begin position="1"/>
        <end position="82"/>
    </location>
</feature>
<dbReference type="GO" id="GO:0016740">
    <property type="term" value="F:transferase activity"/>
    <property type="evidence" value="ECO:0007669"/>
    <property type="project" value="UniProtKB-KW"/>
</dbReference>
<dbReference type="Proteomes" id="UP000220034">
    <property type="component" value="Unassembled WGS sequence"/>
</dbReference>
<dbReference type="Pfam" id="PF13409">
    <property type="entry name" value="GST_N_2"/>
    <property type="match status" value="1"/>
</dbReference>
<dbReference type="OrthoDB" id="9795329at2"/>
<dbReference type="CDD" id="cd03205">
    <property type="entry name" value="GST_C_6"/>
    <property type="match status" value="1"/>
</dbReference>
<dbReference type="InterPro" id="IPR050983">
    <property type="entry name" value="GST_Omega/HSP26"/>
</dbReference>
<dbReference type="PANTHER" id="PTHR43968">
    <property type="match status" value="1"/>
</dbReference>
<evidence type="ECO:0000313" key="2">
    <source>
        <dbReference type="EMBL" id="SOH94565.1"/>
    </source>
</evidence>
<dbReference type="AlphaFoldDB" id="A0A2C9CTV3"/>
<dbReference type="Pfam" id="PF13410">
    <property type="entry name" value="GST_C_2"/>
    <property type="match status" value="1"/>
</dbReference>
<dbReference type="InterPro" id="IPR036282">
    <property type="entry name" value="Glutathione-S-Trfase_C_sf"/>
</dbReference>
<proteinExistence type="predicted"/>
<dbReference type="InterPro" id="IPR036249">
    <property type="entry name" value="Thioredoxin-like_sf"/>
</dbReference>
<dbReference type="RefSeq" id="WP_097930262.1">
    <property type="nucleotide sequence ID" value="NZ_OCTN01000004.1"/>
</dbReference>
<name>A0A2C9CTV3_9RHOB</name>
<keyword evidence="2" id="KW-0808">Transferase</keyword>
<dbReference type="SUPFAM" id="SSF52833">
    <property type="entry name" value="Thioredoxin-like"/>
    <property type="match status" value="1"/>
</dbReference>
<reference evidence="3" key="1">
    <citation type="submission" date="2017-09" db="EMBL/GenBank/DDBJ databases">
        <authorList>
            <person name="Varghese N."/>
            <person name="Submissions S."/>
        </authorList>
    </citation>
    <scope>NUCLEOTIDE SEQUENCE [LARGE SCALE GENOMIC DNA]</scope>
    <source>
        <strain evidence="3">C7</strain>
    </source>
</reference>